<evidence type="ECO:0008006" key="5">
    <source>
        <dbReference type="Google" id="ProtNLM"/>
    </source>
</evidence>
<proteinExistence type="predicted"/>
<gene>
    <name evidence="3" type="ORF">ACFOE0_19205</name>
</gene>
<dbReference type="EMBL" id="JBHRTD010000018">
    <property type="protein sequence ID" value="MFC3140294.1"/>
    <property type="molecule type" value="Genomic_DNA"/>
</dbReference>
<sequence length="81" mass="8936">MKGLILSLLPLMLLSGCAQIACNHRSDKGGPYDNPWLSEQECERQVSQALDKNRKGKRSAEDIATQEALDASLKEALKKSH</sequence>
<dbReference type="PROSITE" id="PS51257">
    <property type="entry name" value="PROKAR_LIPOPROTEIN"/>
    <property type="match status" value="1"/>
</dbReference>
<name>A0ABV7GFI2_9GAMM</name>
<reference evidence="4" key="1">
    <citation type="journal article" date="2019" name="Int. J. Syst. Evol. Microbiol.">
        <title>The Global Catalogue of Microorganisms (GCM) 10K type strain sequencing project: providing services to taxonomists for standard genome sequencing and annotation.</title>
        <authorList>
            <consortium name="The Broad Institute Genomics Platform"/>
            <consortium name="The Broad Institute Genome Sequencing Center for Infectious Disease"/>
            <person name="Wu L."/>
            <person name="Ma J."/>
        </authorList>
    </citation>
    <scope>NUCLEOTIDE SEQUENCE [LARGE SCALE GENOMIC DNA]</scope>
    <source>
        <strain evidence="4">KCTC 52277</strain>
    </source>
</reference>
<evidence type="ECO:0000256" key="2">
    <source>
        <dbReference type="SAM" id="SignalP"/>
    </source>
</evidence>
<accession>A0ABV7GFI2</accession>
<feature type="region of interest" description="Disordered" evidence="1">
    <location>
        <begin position="43"/>
        <end position="63"/>
    </location>
</feature>
<protein>
    <recommendedName>
        <fullName evidence="5">Lipoprotein</fullName>
    </recommendedName>
</protein>
<dbReference type="RefSeq" id="WP_248934208.1">
    <property type="nucleotide sequence ID" value="NZ_JAKILF010000001.1"/>
</dbReference>
<organism evidence="3 4">
    <name type="scientific">Shewanella submarina</name>
    <dbReference type="NCBI Taxonomy" id="2016376"/>
    <lineage>
        <taxon>Bacteria</taxon>
        <taxon>Pseudomonadati</taxon>
        <taxon>Pseudomonadota</taxon>
        <taxon>Gammaproteobacteria</taxon>
        <taxon>Alteromonadales</taxon>
        <taxon>Shewanellaceae</taxon>
        <taxon>Shewanella</taxon>
    </lineage>
</organism>
<evidence type="ECO:0000256" key="1">
    <source>
        <dbReference type="SAM" id="MobiDB-lite"/>
    </source>
</evidence>
<comment type="caution">
    <text evidence="3">The sequence shown here is derived from an EMBL/GenBank/DDBJ whole genome shotgun (WGS) entry which is preliminary data.</text>
</comment>
<keyword evidence="4" id="KW-1185">Reference proteome</keyword>
<dbReference type="Proteomes" id="UP001595621">
    <property type="component" value="Unassembled WGS sequence"/>
</dbReference>
<evidence type="ECO:0000313" key="3">
    <source>
        <dbReference type="EMBL" id="MFC3140294.1"/>
    </source>
</evidence>
<evidence type="ECO:0000313" key="4">
    <source>
        <dbReference type="Proteomes" id="UP001595621"/>
    </source>
</evidence>
<feature type="signal peptide" evidence="2">
    <location>
        <begin position="1"/>
        <end position="20"/>
    </location>
</feature>
<feature type="chain" id="PRO_5045376718" description="Lipoprotein" evidence="2">
    <location>
        <begin position="21"/>
        <end position="81"/>
    </location>
</feature>
<keyword evidence="2" id="KW-0732">Signal</keyword>